<sequence length="39" mass="4618">MDNHITRYIQALSNMCKHKHYFLPSKEAVLTNTHAYNLN</sequence>
<dbReference type="AlphaFoldDB" id="A0A2P2NF06"/>
<reference evidence="1" key="1">
    <citation type="submission" date="2018-02" db="EMBL/GenBank/DDBJ databases">
        <title>Rhizophora mucronata_Transcriptome.</title>
        <authorList>
            <person name="Meera S.P."/>
            <person name="Sreeshan A."/>
            <person name="Augustine A."/>
        </authorList>
    </citation>
    <scope>NUCLEOTIDE SEQUENCE</scope>
    <source>
        <tissue evidence="1">Leaf</tissue>
    </source>
</reference>
<dbReference type="EMBL" id="GGEC01060570">
    <property type="protein sequence ID" value="MBX41054.1"/>
    <property type="molecule type" value="Transcribed_RNA"/>
</dbReference>
<proteinExistence type="predicted"/>
<name>A0A2P2NF06_RHIMU</name>
<organism evidence="1">
    <name type="scientific">Rhizophora mucronata</name>
    <name type="common">Asiatic mangrove</name>
    <dbReference type="NCBI Taxonomy" id="61149"/>
    <lineage>
        <taxon>Eukaryota</taxon>
        <taxon>Viridiplantae</taxon>
        <taxon>Streptophyta</taxon>
        <taxon>Embryophyta</taxon>
        <taxon>Tracheophyta</taxon>
        <taxon>Spermatophyta</taxon>
        <taxon>Magnoliopsida</taxon>
        <taxon>eudicotyledons</taxon>
        <taxon>Gunneridae</taxon>
        <taxon>Pentapetalae</taxon>
        <taxon>rosids</taxon>
        <taxon>fabids</taxon>
        <taxon>Malpighiales</taxon>
        <taxon>Rhizophoraceae</taxon>
        <taxon>Rhizophora</taxon>
    </lineage>
</organism>
<accession>A0A2P2NF06</accession>
<protein>
    <submittedName>
        <fullName evidence="1">Uncharacterized protein</fullName>
    </submittedName>
</protein>
<evidence type="ECO:0000313" key="1">
    <source>
        <dbReference type="EMBL" id="MBX41054.1"/>
    </source>
</evidence>